<keyword evidence="3" id="KW-1185">Reference proteome</keyword>
<dbReference type="CDD" id="cd00158">
    <property type="entry name" value="RHOD"/>
    <property type="match status" value="1"/>
</dbReference>
<sequence>MEQVLKSLTLEFFGSGQHKLTPEKLFETESAILLDVRSREEAASLSINLKAHENIECRHIPINEMPDRFDELPKNRLIAVFCPAQVRSSIVYAFLLTKGFEQAKVLEGGYNALTEAIKPGMLLKHIRTEEQRR</sequence>
<gene>
    <name evidence="2" type="ORF">HNR65_001235</name>
</gene>
<dbReference type="AlphaFoldDB" id="A0A7W0HK49"/>
<keyword evidence="2" id="KW-0808">Transferase</keyword>
<dbReference type="PANTHER" id="PTHR43031:SF1">
    <property type="entry name" value="PYRIDINE NUCLEOTIDE-DISULPHIDE OXIDOREDUCTASE"/>
    <property type="match status" value="1"/>
</dbReference>
<organism evidence="2 3">
    <name type="scientific">Desulfosalsimonas propionicica</name>
    <dbReference type="NCBI Taxonomy" id="332175"/>
    <lineage>
        <taxon>Bacteria</taxon>
        <taxon>Pseudomonadati</taxon>
        <taxon>Thermodesulfobacteriota</taxon>
        <taxon>Desulfobacteria</taxon>
        <taxon>Desulfobacterales</taxon>
        <taxon>Desulfosalsimonadaceae</taxon>
        <taxon>Desulfosalsimonas</taxon>
    </lineage>
</organism>
<evidence type="ECO:0000259" key="1">
    <source>
        <dbReference type="PROSITE" id="PS50206"/>
    </source>
</evidence>
<dbReference type="GO" id="GO:0016740">
    <property type="term" value="F:transferase activity"/>
    <property type="evidence" value="ECO:0007669"/>
    <property type="project" value="UniProtKB-KW"/>
</dbReference>
<name>A0A7W0HK49_9BACT</name>
<evidence type="ECO:0000313" key="3">
    <source>
        <dbReference type="Proteomes" id="UP000525298"/>
    </source>
</evidence>
<dbReference type="InterPro" id="IPR001763">
    <property type="entry name" value="Rhodanese-like_dom"/>
</dbReference>
<dbReference type="EMBL" id="JACDUS010000003">
    <property type="protein sequence ID" value="MBA2880909.1"/>
    <property type="molecule type" value="Genomic_DNA"/>
</dbReference>
<dbReference type="SMART" id="SM00450">
    <property type="entry name" value="RHOD"/>
    <property type="match status" value="1"/>
</dbReference>
<dbReference type="Gene3D" id="3.40.250.10">
    <property type="entry name" value="Rhodanese-like domain"/>
    <property type="match status" value="1"/>
</dbReference>
<accession>A0A7W0HK49</accession>
<dbReference type="InterPro" id="IPR050229">
    <property type="entry name" value="GlpE_sulfurtransferase"/>
</dbReference>
<evidence type="ECO:0000313" key="2">
    <source>
        <dbReference type="EMBL" id="MBA2880909.1"/>
    </source>
</evidence>
<dbReference type="InterPro" id="IPR036873">
    <property type="entry name" value="Rhodanese-like_dom_sf"/>
</dbReference>
<dbReference type="RefSeq" id="WP_181550585.1">
    <property type="nucleotide sequence ID" value="NZ_JACDUS010000003.1"/>
</dbReference>
<reference evidence="2 3" key="1">
    <citation type="submission" date="2020-07" db="EMBL/GenBank/DDBJ databases">
        <title>Genomic Encyclopedia of Type Strains, Phase IV (KMG-IV): sequencing the most valuable type-strain genomes for metagenomic binning, comparative biology and taxonomic classification.</title>
        <authorList>
            <person name="Goeker M."/>
        </authorList>
    </citation>
    <scope>NUCLEOTIDE SEQUENCE [LARGE SCALE GENOMIC DNA]</scope>
    <source>
        <strain evidence="2 3">DSM 17721</strain>
    </source>
</reference>
<proteinExistence type="predicted"/>
<dbReference type="Pfam" id="PF00581">
    <property type="entry name" value="Rhodanese"/>
    <property type="match status" value="1"/>
</dbReference>
<protein>
    <submittedName>
        <fullName evidence="2">Rhodanese-related sulfurtransferase</fullName>
    </submittedName>
</protein>
<comment type="caution">
    <text evidence="2">The sequence shown here is derived from an EMBL/GenBank/DDBJ whole genome shotgun (WGS) entry which is preliminary data.</text>
</comment>
<feature type="domain" description="Rhodanese" evidence="1">
    <location>
        <begin position="27"/>
        <end position="122"/>
    </location>
</feature>
<dbReference type="PANTHER" id="PTHR43031">
    <property type="entry name" value="FAD-DEPENDENT OXIDOREDUCTASE"/>
    <property type="match status" value="1"/>
</dbReference>
<dbReference type="PROSITE" id="PS50206">
    <property type="entry name" value="RHODANESE_3"/>
    <property type="match status" value="1"/>
</dbReference>
<dbReference type="Proteomes" id="UP000525298">
    <property type="component" value="Unassembled WGS sequence"/>
</dbReference>
<dbReference type="SUPFAM" id="SSF52821">
    <property type="entry name" value="Rhodanese/Cell cycle control phosphatase"/>
    <property type="match status" value="1"/>
</dbReference>